<proteinExistence type="predicted"/>
<dbReference type="GO" id="GO:0003677">
    <property type="term" value="F:DNA binding"/>
    <property type="evidence" value="ECO:0007669"/>
    <property type="project" value="InterPro"/>
</dbReference>
<dbReference type="GO" id="GO:0015074">
    <property type="term" value="P:DNA integration"/>
    <property type="evidence" value="ECO:0007669"/>
    <property type="project" value="InterPro"/>
</dbReference>
<dbReference type="AlphaFoldDB" id="A0A502CX10"/>
<dbReference type="InterPro" id="IPR011010">
    <property type="entry name" value="DNA_brk_join_enz"/>
</dbReference>
<accession>A0A502CX10</accession>
<dbReference type="Gene3D" id="1.10.443.10">
    <property type="entry name" value="Intergrase catalytic core"/>
    <property type="match status" value="1"/>
</dbReference>
<dbReference type="Proteomes" id="UP000317722">
    <property type="component" value="Unassembled WGS sequence"/>
</dbReference>
<sequence length="356" mass="40216">MDRQIGHYEEPDEDSAPSAPQPAPSTDSLIDGDRSQPTDNPSTIALRTGAARKDPLRAEALKMFQPKIPLATAREIREAVVGQIMLVPFESVRSDRTMCSVLYRFADYVYSRTATFDPDKHLTESMIGHYLKDRERELKISSQRTHRSTLLRIREGHPDKPRPQRIPRQAPALPYTQEEWNNLRRKVRELLDPDLKGQLTMLLDLTGEAGLRSQEAIRATGQWIVLVDGVTVIRIPDKNGEFRDVPIFGLVGDRLYRFRGSKDYLLAPHLNARANVMTKLRLRAEPHAGLADINPIRARNTWLVHLLTQRVPSNVIWAVAGVQPGAGGHTISDLMTHAPTPDSRTIVRDLNYARTR</sequence>
<name>A0A502CX10_9MICO</name>
<evidence type="ECO:0000256" key="2">
    <source>
        <dbReference type="SAM" id="MobiDB-lite"/>
    </source>
</evidence>
<comment type="caution">
    <text evidence="3">The sequence shown here is derived from an EMBL/GenBank/DDBJ whole genome shotgun (WGS) entry which is preliminary data.</text>
</comment>
<dbReference type="SUPFAM" id="SSF56349">
    <property type="entry name" value="DNA breaking-rejoining enzymes"/>
    <property type="match status" value="1"/>
</dbReference>
<reference evidence="3 4" key="1">
    <citation type="journal article" date="2019" name="Environ. Microbiol.">
        <title>Species interactions and distinct microbial communities in high Arctic permafrost affected cryosols are associated with the CH4 and CO2 gas fluxes.</title>
        <authorList>
            <person name="Altshuler I."/>
            <person name="Hamel J."/>
            <person name="Turney S."/>
            <person name="Magnuson E."/>
            <person name="Levesque R."/>
            <person name="Greer C."/>
            <person name="Whyte L.G."/>
        </authorList>
    </citation>
    <scope>NUCLEOTIDE SEQUENCE [LARGE SCALE GENOMIC DNA]</scope>
    <source>
        <strain evidence="3 4">S9.3A</strain>
    </source>
</reference>
<evidence type="ECO:0000256" key="1">
    <source>
        <dbReference type="ARBA" id="ARBA00023172"/>
    </source>
</evidence>
<dbReference type="InterPro" id="IPR013762">
    <property type="entry name" value="Integrase-like_cat_sf"/>
</dbReference>
<protein>
    <submittedName>
        <fullName evidence="3">Uncharacterized protein</fullName>
    </submittedName>
</protein>
<organism evidence="3 4">
    <name type="scientific">Pedococcus bigeumensis</name>
    <dbReference type="NCBI Taxonomy" id="433644"/>
    <lineage>
        <taxon>Bacteria</taxon>
        <taxon>Bacillati</taxon>
        <taxon>Actinomycetota</taxon>
        <taxon>Actinomycetes</taxon>
        <taxon>Micrococcales</taxon>
        <taxon>Intrasporangiaceae</taxon>
        <taxon>Pedococcus</taxon>
    </lineage>
</organism>
<feature type="region of interest" description="Disordered" evidence="2">
    <location>
        <begin position="1"/>
        <end position="51"/>
    </location>
</feature>
<keyword evidence="4" id="KW-1185">Reference proteome</keyword>
<keyword evidence="1" id="KW-0233">DNA recombination</keyword>
<evidence type="ECO:0000313" key="4">
    <source>
        <dbReference type="Proteomes" id="UP000317722"/>
    </source>
</evidence>
<evidence type="ECO:0000313" key="3">
    <source>
        <dbReference type="EMBL" id="TPG17182.1"/>
    </source>
</evidence>
<dbReference type="EMBL" id="RCZM01000003">
    <property type="protein sequence ID" value="TPG17182.1"/>
    <property type="molecule type" value="Genomic_DNA"/>
</dbReference>
<dbReference type="GO" id="GO:0006310">
    <property type="term" value="P:DNA recombination"/>
    <property type="evidence" value="ECO:0007669"/>
    <property type="project" value="UniProtKB-KW"/>
</dbReference>
<gene>
    <name evidence="3" type="ORF">EAH86_10490</name>
</gene>